<dbReference type="PROSITE" id="PS51194">
    <property type="entry name" value="HELICASE_CTER"/>
    <property type="match status" value="1"/>
</dbReference>
<dbReference type="GO" id="GO:0015031">
    <property type="term" value="P:protein transport"/>
    <property type="evidence" value="ECO:0007669"/>
    <property type="project" value="UniProtKB-KW"/>
</dbReference>
<comment type="caution">
    <text evidence="23">The sequence shown here is derived from an EMBL/GenBank/DDBJ whole genome shotgun (WGS) entry which is preliminary data.</text>
</comment>
<dbReference type="GO" id="GO:0005934">
    <property type="term" value="C:cellular bud tip"/>
    <property type="evidence" value="ECO:0007669"/>
    <property type="project" value="EnsemblFungi"/>
</dbReference>
<feature type="short sequence motif" description="Q motif" evidence="18">
    <location>
        <begin position="115"/>
        <end position="143"/>
    </location>
</feature>
<dbReference type="FunFam" id="3.40.50.300:FF:000849">
    <property type="entry name" value="ATP-dependent RNA helicase DBP5"/>
    <property type="match status" value="1"/>
</dbReference>
<dbReference type="PANTHER" id="PTHR47958">
    <property type="entry name" value="ATP-DEPENDENT RNA HELICASE DBP3"/>
    <property type="match status" value="1"/>
</dbReference>
<dbReference type="GO" id="GO:0000822">
    <property type="term" value="F:inositol hexakisphosphate binding"/>
    <property type="evidence" value="ECO:0007669"/>
    <property type="project" value="EnsemblFungi"/>
</dbReference>
<protein>
    <recommendedName>
        <fullName evidence="15">ATP-dependent RNA helicase DBP5</fullName>
        <ecNumber evidence="4">3.6.4.13</ecNumber>
    </recommendedName>
    <alternativeName>
        <fullName evidence="16">ATP-dependent RNA helicase dbp5</fullName>
    </alternativeName>
</protein>
<evidence type="ECO:0000259" key="20">
    <source>
        <dbReference type="PROSITE" id="PS51192"/>
    </source>
</evidence>
<dbReference type="GO" id="GO:0016787">
    <property type="term" value="F:hydrolase activity"/>
    <property type="evidence" value="ECO:0007669"/>
    <property type="project" value="UniProtKB-KW"/>
</dbReference>
<evidence type="ECO:0000256" key="13">
    <source>
        <dbReference type="ARBA" id="ARBA00023242"/>
    </source>
</evidence>
<evidence type="ECO:0000256" key="16">
    <source>
        <dbReference type="ARBA" id="ARBA00039604"/>
    </source>
</evidence>
<dbReference type="PROSITE" id="PS51195">
    <property type="entry name" value="Q_MOTIF"/>
    <property type="match status" value="1"/>
</dbReference>
<keyword evidence="12" id="KW-0906">Nuclear pore complex</keyword>
<dbReference type="AlphaFoldDB" id="A0A0W4ZCZ1"/>
<dbReference type="EMBL" id="LFWA01000018">
    <property type="protein sequence ID" value="KTW26264.1"/>
    <property type="molecule type" value="Genomic_DNA"/>
</dbReference>
<evidence type="ECO:0000256" key="2">
    <source>
        <dbReference type="ARBA" id="ARBA00004496"/>
    </source>
</evidence>
<dbReference type="SMART" id="SM00490">
    <property type="entry name" value="HELICc"/>
    <property type="match status" value="1"/>
</dbReference>
<dbReference type="InterPro" id="IPR027417">
    <property type="entry name" value="P-loop_NTPase"/>
</dbReference>
<dbReference type="SMART" id="SM00487">
    <property type="entry name" value="DEXDc"/>
    <property type="match status" value="1"/>
</dbReference>
<dbReference type="EC" id="3.6.4.13" evidence="4"/>
<dbReference type="Proteomes" id="UP000053447">
    <property type="component" value="Unassembled WGS sequence"/>
</dbReference>
<dbReference type="GO" id="GO:0031965">
    <property type="term" value="C:nuclear membrane"/>
    <property type="evidence" value="ECO:0007669"/>
    <property type="project" value="UniProtKB-SubCell"/>
</dbReference>
<dbReference type="SUPFAM" id="SSF52540">
    <property type="entry name" value="P-loop containing nucleoside triphosphate hydrolases"/>
    <property type="match status" value="1"/>
</dbReference>
<keyword evidence="12" id="KW-0813">Transport</keyword>
<evidence type="ECO:0000259" key="22">
    <source>
        <dbReference type="PROSITE" id="PS51195"/>
    </source>
</evidence>
<evidence type="ECO:0000256" key="8">
    <source>
        <dbReference type="ARBA" id="ARBA00022806"/>
    </source>
</evidence>
<accession>A0A0W4ZCZ1</accession>
<dbReference type="PROSITE" id="PS51192">
    <property type="entry name" value="HELICASE_ATP_BIND_1"/>
    <property type="match status" value="1"/>
</dbReference>
<dbReference type="Gene3D" id="3.40.50.300">
    <property type="entry name" value="P-loop containing nucleotide triphosphate hydrolases"/>
    <property type="match status" value="2"/>
</dbReference>
<dbReference type="RefSeq" id="XP_018227967.1">
    <property type="nucleotide sequence ID" value="XM_018375826.1"/>
</dbReference>
<feature type="domain" description="Helicase C-terminal" evidence="21">
    <location>
        <begin position="326"/>
        <end position="498"/>
    </location>
</feature>
<dbReference type="GO" id="GO:0003723">
    <property type="term" value="F:RNA binding"/>
    <property type="evidence" value="ECO:0007669"/>
    <property type="project" value="UniProtKB-KW"/>
</dbReference>
<evidence type="ECO:0000256" key="12">
    <source>
        <dbReference type="ARBA" id="ARBA00023132"/>
    </source>
</evidence>
<dbReference type="GO" id="GO:0044614">
    <property type="term" value="C:nuclear pore cytoplasmic filaments"/>
    <property type="evidence" value="ECO:0007669"/>
    <property type="project" value="EnsemblFungi"/>
</dbReference>
<dbReference type="Pfam" id="PF00270">
    <property type="entry name" value="DEAD"/>
    <property type="match status" value="1"/>
</dbReference>
<keyword evidence="13" id="KW-0539">Nucleus</keyword>
<keyword evidence="5" id="KW-0963">Cytoplasm</keyword>
<reference evidence="24" key="1">
    <citation type="journal article" date="2016" name="Nat. Commun.">
        <title>Genome analysis of three Pneumocystis species reveals adaptation mechanisms to life exclusively in mammalian hosts.</title>
        <authorList>
            <person name="Ma L."/>
            <person name="Chen Z."/>
            <person name="Huang D.W."/>
            <person name="Kutty G."/>
            <person name="Ishihara M."/>
            <person name="Wang H."/>
            <person name="Abouelleil A."/>
            <person name="Bishop L."/>
            <person name="Davey E."/>
            <person name="Deng R."/>
            <person name="Deng X."/>
            <person name="Fan L."/>
            <person name="Fantoni G."/>
            <person name="Fitzgerald M."/>
            <person name="Gogineni E."/>
            <person name="Goldberg J.M."/>
            <person name="Handley G."/>
            <person name="Hu X."/>
            <person name="Huber C."/>
            <person name="Jiao X."/>
            <person name="Jones K."/>
            <person name="Levin J.Z."/>
            <person name="Liu Y."/>
            <person name="Macdonald P."/>
            <person name="Melnikov A."/>
            <person name="Raley C."/>
            <person name="Sassi M."/>
            <person name="Sherman B.T."/>
            <person name="Song X."/>
            <person name="Sykes S."/>
            <person name="Tran B."/>
            <person name="Walsh L."/>
            <person name="Xia Y."/>
            <person name="Yang J."/>
            <person name="Young S."/>
            <person name="Zeng Q."/>
            <person name="Zheng X."/>
            <person name="Stephens R."/>
            <person name="Nusbaum C."/>
            <person name="Birren B.W."/>
            <person name="Azadi P."/>
            <person name="Lempicki R.A."/>
            <person name="Cuomo C.A."/>
            <person name="Kovacs J.A."/>
        </authorList>
    </citation>
    <scope>NUCLEOTIDE SEQUENCE [LARGE SCALE GENOMIC DNA]</scope>
    <source>
        <strain evidence="24">RU7</strain>
    </source>
</reference>
<dbReference type="CDD" id="cd17963">
    <property type="entry name" value="DEADc_DDX19_DDX25"/>
    <property type="match status" value="1"/>
</dbReference>
<evidence type="ECO:0000256" key="5">
    <source>
        <dbReference type="ARBA" id="ARBA00022490"/>
    </source>
</evidence>
<evidence type="ECO:0000256" key="17">
    <source>
        <dbReference type="ARBA" id="ARBA00047984"/>
    </source>
</evidence>
<keyword evidence="8 19" id="KW-0347">Helicase</keyword>
<evidence type="ECO:0000256" key="6">
    <source>
        <dbReference type="ARBA" id="ARBA00022741"/>
    </source>
</evidence>
<proteinExistence type="inferred from homology"/>
<dbReference type="PROSITE" id="PS00039">
    <property type="entry name" value="DEAD_ATP_HELICASE"/>
    <property type="match status" value="1"/>
</dbReference>
<keyword evidence="10" id="KW-0694">RNA-binding</keyword>
<dbReference type="InterPro" id="IPR014001">
    <property type="entry name" value="Helicase_ATP-bd"/>
</dbReference>
<dbReference type="GO" id="GO:0010494">
    <property type="term" value="C:cytoplasmic stress granule"/>
    <property type="evidence" value="ECO:0007669"/>
    <property type="project" value="EnsemblFungi"/>
</dbReference>
<evidence type="ECO:0000256" key="3">
    <source>
        <dbReference type="ARBA" id="ARBA00004567"/>
    </source>
</evidence>
<dbReference type="GO" id="GO:0003724">
    <property type="term" value="F:RNA helicase activity"/>
    <property type="evidence" value="ECO:0007669"/>
    <property type="project" value="UniProtKB-EC"/>
</dbReference>
<dbReference type="GO" id="GO:0016973">
    <property type="term" value="P:poly(A)+ mRNA export from nucleus"/>
    <property type="evidence" value="ECO:0007669"/>
    <property type="project" value="EnsemblFungi"/>
</dbReference>
<dbReference type="STRING" id="1408657.A0A0W4ZCZ1"/>
<keyword evidence="11" id="KW-0811">Translocation</keyword>
<evidence type="ECO:0000256" key="9">
    <source>
        <dbReference type="ARBA" id="ARBA00022840"/>
    </source>
</evidence>
<keyword evidence="12" id="KW-0509">mRNA transport</keyword>
<keyword evidence="9 19" id="KW-0067">ATP-binding</keyword>
<evidence type="ECO:0000256" key="18">
    <source>
        <dbReference type="PROSITE-ProRule" id="PRU00552"/>
    </source>
</evidence>
<evidence type="ECO:0000313" key="24">
    <source>
        <dbReference type="Proteomes" id="UP000053447"/>
    </source>
</evidence>
<dbReference type="InterPro" id="IPR011545">
    <property type="entry name" value="DEAD/DEAH_box_helicase_dom"/>
</dbReference>
<evidence type="ECO:0000313" key="23">
    <source>
        <dbReference type="EMBL" id="KTW26264.1"/>
    </source>
</evidence>
<organism evidence="23 24">
    <name type="scientific">Pneumocystis jirovecii (strain RU7)</name>
    <name type="common">Human pneumocystis pneumonia agent</name>
    <dbReference type="NCBI Taxonomy" id="1408657"/>
    <lineage>
        <taxon>Eukaryota</taxon>
        <taxon>Fungi</taxon>
        <taxon>Dikarya</taxon>
        <taxon>Ascomycota</taxon>
        <taxon>Taphrinomycotina</taxon>
        <taxon>Pneumocystomycetes</taxon>
        <taxon>Pneumocystaceae</taxon>
        <taxon>Pneumocystis</taxon>
    </lineage>
</organism>
<gene>
    <name evidence="23" type="ORF">T551_03563</name>
</gene>
<dbReference type="InterPro" id="IPR001650">
    <property type="entry name" value="Helicase_C-like"/>
</dbReference>
<dbReference type="VEuPathDB" id="FungiDB:T551_03563"/>
<dbReference type="CDD" id="cd18787">
    <property type="entry name" value="SF2_C_DEAD"/>
    <property type="match status" value="1"/>
</dbReference>
<comment type="subcellular location">
    <subcellularLocation>
        <location evidence="2">Cytoplasm</location>
    </subcellularLocation>
    <subcellularLocation>
        <location evidence="1">Nucleus membrane</location>
        <topology evidence="1">Peripheral membrane protein</topology>
        <orientation evidence="1">Cytoplasmic side</orientation>
    </subcellularLocation>
    <subcellularLocation>
        <location evidence="3">Nucleus</location>
        <location evidence="3">Nuclear pore complex</location>
    </subcellularLocation>
</comment>
<evidence type="ECO:0000259" key="21">
    <source>
        <dbReference type="PROSITE" id="PS51194"/>
    </source>
</evidence>
<dbReference type="GeneID" id="28942081"/>
<dbReference type="GO" id="GO:0005524">
    <property type="term" value="F:ATP binding"/>
    <property type="evidence" value="ECO:0007669"/>
    <property type="project" value="UniProtKB-KW"/>
</dbReference>
<evidence type="ECO:0000256" key="7">
    <source>
        <dbReference type="ARBA" id="ARBA00022801"/>
    </source>
</evidence>
<evidence type="ECO:0000256" key="11">
    <source>
        <dbReference type="ARBA" id="ARBA00023010"/>
    </source>
</evidence>
<evidence type="ECO:0000256" key="1">
    <source>
        <dbReference type="ARBA" id="ARBA00004335"/>
    </source>
</evidence>
<keyword evidence="6 19" id="KW-0547">Nucleotide-binding</keyword>
<evidence type="ECO:0000256" key="15">
    <source>
        <dbReference type="ARBA" id="ARBA00039326"/>
    </source>
</evidence>
<dbReference type="InterPro" id="IPR000629">
    <property type="entry name" value="RNA-helicase_DEAD-box_CS"/>
</dbReference>
<dbReference type="Pfam" id="PF00271">
    <property type="entry name" value="Helicase_C"/>
    <property type="match status" value="1"/>
</dbReference>
<feature type="domain" description="DEAD-box RNA helicase Q" evidence="22">
    <location>
        <begin position="115"/>
        <end position="143"/>
    </location>
</feature>
<comment type="catalytic activity">
    <reaction evidence="17">
        <text>ATP + H2O = ADP + phosphate + H(+)</text>
        <dbReference type="Rhea" id="RHEA:13065"/>
        <dbReference type="ChEBI" id="CHEBI:15377"/>
        <dbReference type="ChEBI" id="CHEBI:15378"/>
        <dbReference type="ChEBI" id="CHEBI:30616"/>
        <dbReference type="ChEBI" id="CHEBI:43474"/>
        <dbReference type="ChEBI" id="CHEBI:456216"/>
        <dbReference type="EC" id="3.6.4.13"/>
    </reaction>
</comment>
<evidence type="ECO:0000256" key="4">
    <source>
        <dbReference type="ARBA" id="ARBA00012552"/>
    </source>
</evidence>
<dbReference type="GO" id="GO:0006415">
    <property type="term" value="P:translational termination"/>
    <property type="evidence" value="ECO:0007669"/>
    <property type="project" value="EnsemblFungi"/>
</dbReference>
<sequence>MSTIASEKILLTDNSLTSGSGNSDLEKIEKKIDDLSVQNTKTKESNNKKDYNNNTLAENYIRENTSEKTDTISVKDEELQKKANIHDNLVEHEENITVKLADIQADPNSPLYSVKRFEDLMLHENLLKGIYALKFQKPSKIQEKALPLLLSNPPRNMIGQSQSGTGKTAAFCLTILSRIDFSENTVQAICLSPSRELARQTMDVIVEMGRFTPVRTAFGIKDSVARNEKITAHVVVGTPGTVLDLITRKSIDTKDIRVFVLDEADNMLDQQNLGAQCMRIKSRLPKTTQIILFSATFPDDVVEFSSRFAPGANEIRLKTEELSLDGIKQLYMDCKDEQHKYDVLVELYSLLTIGQSIIFVRQRDQADKIAKKMTESGHAVTSLHGALESNQRDTIMDDFRSGKSKVLITTNVIARGIDISQVNMVVNYDIPLDYMNRPDPQTYLHRIGRTGRFGRIGVSINFVHDRKSWDEMNVIQQYFGKPMIKVPTDDPEELEKIIKEALKA</sequence>
<keyword evidence="12" id="KW-0653">Protein transport</keyword>
<name>A0A0W4ZCZ1_PNEJ7</name>
<dbReference type="InterPro" id="IPR014014">
    <property type="entry name" value="RNA_helicase_DEAD_Q_motif"/>
</dbReference>
<evidence type="ECO:0000256" key="14">
    <source>
        <dbReference type="ARBA" id="ARBA00038143"/>
    </source>
</evidence>
<comment type="similarity">
    <text evidence="14">Belongs to the DEAD box helicase family. DDX19/DBP5 subfamily.</text>
</comment>
<feature type="domain" description="Helicase ATP-binding" evidence="20">
    <location>
        <begin position="148"/>
        <end position="315"/>
    </location>
</feature>
<keyword evidence="24" id="KW-1185">Reference proteome</keyword>
<dbReference type="GO" id="GO:0006409">
    <property type="term" value="P:tRNA export from nucleus"/>
    <property type="evidence" value="ECO:0007669"/>
    <property type="project" value="EnsemblFungi"/>
</dbReference>
<keyword evidence="7 19" id="KW-0378">Hydrolase</keyword>
<evidence type="ECO:0000256" key="10">
    <source>
        <dbReference type="ARBA" id="ARBA00022884"/>
    </source>
</evidence>
<dbReference type="FunFam" id="3.40.50.300:FF:000318">
    <property type="entry name" value="ATP-dependent RNA helicase DDX19B"/>
    <property type="match status" value="1"/>
</dbReference>
<dbReference type="OrthoDB" id="10265785at2759"/>
<evidence type="ECO:0000256" key="19">
    <source>
        <dbReference type="RuleBase" id="RU000492"/>
    </source>
</evidence>